<dbReference type="SUPFAM" id="SSF102114">
    <property type="entry name" value="Radical SAM enzymes"/>
    <property type="match status" value="1"/>
</dbReference>
<evidence type="ECO:0000256" key="4">
    <source>
        <dbReference type="ARBA" id="ARBA00023014"/>
    </source>
</evidence>
<evidence type="ECO:0000256" key="1">
    <source>
        <dbReference type="ARBA" id="ARBA00022691"/>
    </source>
</evidence>
<accession>A0ABZ1C3Q2</accession>
<dbReference type="Proteomes" id="UP001332192">
    <property type="component" value="Chromosome"/>
</dbReference>
<name>A0ABZ1C3Q2_9FIRM</name>
<evidence type="ECO:0000313" key="6">
    <source>
        <dbReference type="EMBL" id="WRP18673.1"/>
    </source>
</evidence>
<dbReference type="SFLD" id="SFLDS00029">
    <property type="entry name" value="Radical_SAM"/>
    <property type="match status" value="1"/>
</dbReference>
<evidence type="ECO:0000256" key="2">
    <source>
        <dbReference type="ARBA" id="ARBA00022723"/>
    </source>
</evidence>
<keyword evidence="7" id="KW-1185">Reference proteome</keyword>
<evidence type="ECO:0000259" key="5">
    <source>
        <dbReference type="PROSITE" id="PS51918"/>
    </source>
</evidence>
<sequence length="464" mass="51689">MAGTVNGSSWWSEVQLAVARRAAEAAVDAAVAYLMPDPAARLDRLLDAVGHFVRDPGDREKYLAFRRRVTGDPAIRARARQLLSNRTMVKRLAVNWGIQQLLLAPSERRHAEQRHGVHVPTFLLIDPTSACNLRCKGCWAAGYDRGPSLSRERFDSLLREAKELGIYWFVLSGGEPFAYKPLLDVVARHTDATFMAYTNGTLITDQVADRLAELGNFSPAISLEGWKEETDERRGAGVFDKVMAAMDRLRERGVIFGASVTVTSRNAETLFSDAFIDFLIDKGVAYLWSFHYVPVGPEADLDLMVKPHQRAWLVRRVNELRATRPIFIADFWNDGHFTQGCIAGARLYLHITPNGDAEPCAFAHFATHNINEVSLVDALKSPLFAAYQRRIPFSSNHYAPCPIIDNPAALREMVAESGARPTHPGAEAVLAADRARFLDDLSARWHEVADALERETHVTASERS</sequence>
<gene>
    <name evidence="6" type="ORF">U7230_06645</name>
</gene>
<evidence type="ECO:0000256" key="3">
    <source>
        <dbReference type="ARBA" id="ARBA00023004"/>
    </source>
</evidence>
<keyword evidence="2" id="KW-0479">Metal-binding</keyword>
<dbReference type="InterPro" id="IPR013785">
    <property type="entry name" value="Aldolase_TIM"/>
</dbReference>
<dbReference type="RefSeq" id="WP_324717946.1">
    <property type="nucleotide sequence ID" value="NZ_CP141615.1"/>
</dbReference>
<evidence type="ECO:0000313" key="7">
    <source>
        <dbReference type="Proteomes" id="UP001332192"/>
    </source>
</evidence>
<proteinExistence type="predicted"/>
<dbReference type="PANTHER" id="PTHR43524">
    <property type="entry name" value="RADICAL SAM SUPERFAMILY PROTEIN"/>
    <property type="match status" value="1"/>
</dbReference>
<protein>
    <submittedName>
        <fullName evidence="6">Radical SAM protein</fullName>
    </submittedName>
</protein>
<dbReference type="InterPro" id="IPR058240">
    <property type="entry name" value="rSAM_sf"/>
</dbReference>
<organism evidence="6 7">
    <name type="scientific">Carboxydichorda subterranea</name>
    <dbReference type="NCBI Taxonomy" id="3109565"/>
    <lineage>
        <taxon>Bacteria</taxon>
        <taxon>Bacillati</taxon>
        <taxon>Bacillota</taxon>
        <taxon>Limnochordia</taxon>
        <taxon>Limnochordales</taxon>
        <taxon>Geochordaceae</taxon>
        <taxon>Carboxydichorda</taxon>
    </lineage>
</organism>
<dbReference type="Gene3D" id="3.20.20.70">
    <property type="entry name" value="Aldolase class I"/>
    <property type="match status" value="1"/>
</dbReference>
<keyword evidence="1" id="KW-0949">S-adenosyl-L-methionine</keyword>
<keyword evidence="4" id="KW-0411">Iron-sulfur</keyword>
<dbReference type="Pfam" id="PF04055">
    <property type="entry name" value="Radical_SAM"/>
    <property type="match status" value="1"/>
</dbReference>
<dbReference type="PANTHER" id="PTHR43524:SF1">
    <property type="entry name" value="RADICAL SAM SUPERFAMILY PROTEIN"/>
    <property type="match status" value="1"/>
</dbReference>
<feature type="domain" description="Radical SAM core" evidence="5">
    <location>
        <begin position="115"/>
        <end position="324"/>
    </location>
</feature>
<dbReference type="InterPro" id="IPR007197">
    <property type="entry name" value="rSAM"/>
</dbReference>
<dbReference type="CDD" id="cd01335">
    <property type="entry name" value="Radical_SAM"/>
    <property type="match status" value="1"/>
</dbReference>
<dbReference type="CDD" id="cd21128">
    <property type="entry name" value="SPASM_rSAM"/>
    <property type="match status" value="1"/>
</dbReference>
<reference evidence="6 7" key="1">
    <citation type="journal article" date="2024" name="Front. Microbiol.">
        <title>Novel thermophilic genera Geochorda gen. nov. and Carboxydochorda gen. nov. from the deep terrestrial subsurface reveal the ecophysiological diversity in the class Limnochordia.</title>
        <authorList>
            <person name="Karnachuk O.V."/>
            <person name="Lukina A.P."/>
            <person name="Avakyan M.R."/>
            <person name="Kadnikov V.V."/>
            <person name="Begmatov S."/>
            <person name="Beletsky A.V."/>
            <person name="Vlasova K.G."/>
            <person name="Novikov A.A."/>
            <person name="Shcherbakova V.A."/>
            <person name="Mardanov A.V."/>
            <person name="Ravin N.V."/>
        </authorList>
    </citation>
    <scope>NUCLEOTIDE SEQUENCE [LARGE SCALE GENOMIC DNA]</scope>
    <source>
        <strain evidence="6 7">L945</strain>
    </source>
</reference>
<dbReference type="PROSITE" id="PS51918">
    <property type="entry name" value="RADICAL_SAM"/>
    <property type="match status" value="1"/>
</dbReference>
<dbReference type="EMBL" id="CP141615">
    <property type="protein sequence ID" value="WRP18673.1"/>
    <property type="molecule type" value="Genomic_DNA"/>
</dbReference>
<keyword evidence="3" id="KW-0408">Iron</keyword>
<dbReference type="SFLD" id="SFLDG01067">
    <property type="entry name" value="SPASM/twitch_domain_containing"/>
    <property type="match status" value="1"/>
</dbReference>